<dbReference type="InterPro" id="IPR003594">
    <property type="entry name" value="HATPase_dom"/>
</dbReference>
<evidence type="ECO:0000256" key="14">
    <source>
        <dbReference type="ARBA" id="ARBA00024827"/>
    </source>
</evidence>
<dbReference type="GO" id="GO:0046983">
    <property type="term" value="F:protein dimerization activity"/>
    <property type="evidence" value="ECO:0007669"/>
    <property type="project" value="InterPro"/>
</dbReference>
<comment type="cofactor">
    <cofactor evidence="2">
        <name>[4Fe-4S] cluster</name>
        <dbReference type="ChEBI" id="CHEBI:49883"/>
    </cofactor>
</comment>
<feature type="domain" description="Histidine kinase" evidence="16">
    <location>
        <begin position="247"/>
        <end position="334"/>
    </location>
</feature>
<comment type="catalytic activity">
    <reaction evidence="1">
        <text>ATP + protein L-histidine = ADP + protein N-phospho-L-histidine.</text>
        <dbReference type="EC" id="2.7.13.3"/>
    </reaction>
</comment>
<evidence type="ECO:0000256" key="4">
    <source>
        <dbReference type="ARBA" id="ARBA00012438"/>
    </source>
</evidence>
<keyword evidence="11" id="KW-0408">Iron</keyword>
<reference evidence="18" key="4">
    <citation type="journal article" date="2004" name="J. Biol. Chem.">
        <title>Ligand-induced conformational shift in the N-terminal domain of GRP94, an Hsp90 chaperone.</title>
        <authorList>
            <person name="Immormino R.M."/>
            <person name="Dollins D.E."/>
            <person name="Shaffer P.L."/>
            <person name="Soldano K.L."/>
            <person name="Walker M.A."/>
            <person name="Gewirth D.T."/>
        </authorList>
    </citation>
    <scope>NUCLEOTIDE SEQUENCE</scope>
</reference>
<evidence type="ECO:0000256" key="5">
    <source>
        <dbReference type="ARBA" id="ARBA00017322"/>
    </source>
</evidence>
<dbReference type="RefSeq" id="WP_169732479.1">
    <property type="nucleotide sequence ID" value="NZ_AXWS01000007.1"/>
</dbReference>
<dbReference type="InterPro" id="IPR004358">
    <property type="entry name" value="Sig_transdc_His_kin-like_C"/>
</dbReference>
<dbReference type="Pfam" id="PF02518">
    <property type="entry name" value="HATPase_c"/>
    <property type="match status" value="1"/>
</dbReference>
<evidence type="ECO:0000256" key="11">
    <source>
        <dbReference type="ARBA" id="ARBA00023004"/>
    </source>
</evidence>
<dbReference type="Proteomes" id="UP000675920">
    <property type="component" value="Unplaced"/>
</dbReference>
<dbReference type="PANTHER" id="PTHR24421:SF58">
    <property type="entry name" value="SIGNAL TRANSDUCTION HISTIDINE-PROTEIN KINASE_PHOSPHATASE UHPB"/>
    <property type="match status" value="1"/>
</dbReference>
<dbReference type="InterPro" id="IPR011712">
    <property type="entry name" value="Sig_transdc_His_kin_sub3_dim/P"/>
</dbReference>
<dbReference type="Gene3D" id="1.20.5.1930">
    <property type="match status" value="1"/>
</dbReference>
<evidence type="ECO:0000256" key="15">
    <source>
        <dbReference type="ARBA" id="ARBA00030800"/>
    </source>
</evidence>
<keyword evidence="6" id="KW-0004">4Fe-4S</keyword>
<reference evidence="18" key="5">
    <citation type="submission" date="2025-08" db="UniProtKB">
        <authorList>
            <consortium name="RefSeq"/>
        </authorList>
    </citation>
    <scope>IDENTIFICATION</scope>
</reference>
<evidence type="ECO:0000256" key="10">
    <source>
        <dbReference type="ARBA" id="ARBA00022777"/>
    </source>
</evidence>
<keyword evidence="18" id="KW-0067">ATP-binding</keyword>
<accession>A0A8B6XCN3</accession>
<keyword evidence="7" id="KW-0963">Cytoplasm</keyword>
<evidence type="ECO:0000256" key="1">
    <source>
        <dbReference type="ARBA" id="ARBA00000085"/>
    </source>
</evidence>
<evidence type="ECO:0000256" key="12">
    <source>
        <dbReference type="ARBA" id="ARBA00023012"/>
    </source>
</evidence>
<dbReference type="AlphaFoldDB" id="A0A8B6XCN3"/>
<comment type="subcellular location">
    <subcellularLocation>
        <location evidence="3">Cytoplasm</location>
    </subcellularLocation>
</comment>
<dbReference type="PANTHER" id="PTHR24421">
    <property type="entry name" value="NITRATE/NITRITE SENSOR PROTEIN NARX-RELATED"/>
    <property type="match status" value="1"/>
</dbReference>
<dbReference type="CDD" id="cd16917">
    <property type="entry name" value="HATPase_UhpB-NarQ-NarX-like"/>
    <property type="match status" value="1"/>
</dbReference>
<evidence type="ECO:0000313" key="17">
    <source>
        <dbReference type="Proteomes" id="UP000675920"/>
    </source>
</evidence>
<reference evidence="18" key="2">
    <citation type="journal article" date="2004" name="Cell">
        <title>The Mechanism of Hsp90 regulation by the protein kinase-specific cochaperone p50(cdc37).</title>
        <authorList>
            <person name="Roe S.M."/>
            <person name="Ali M.M."/>
            <person name="Meyer P."/>
            <person name="Vaughan C.K."/>
            <person name="Panaretou B."/>
            <person name="Piper P.W."/>
            <person name="Prodromou C."/>
            <person name="Pearl L.H."/>
        </authorList>
    </citation>
    <scope>NUCLEOTIDE SEQUENCE</scope>
</reference>
<protein>
    <recommendedName>
        <fullName evidence="5">Oxygen sensor histidine kinase NreB</fullName>
        <ecNumber evidence="4">2.7.13.3</ecNumber>
    </recommendedName>
    <alternativeName>
        <fullName evidence="15">Nitrogen regulation protein B</fullName>
    </alternativeName>
</protein>
<sequence length="338" mass="36576">MKSNARRDLALAAASAAATFAVGAQLELNEALLRWTRGLERFQIDEVPLALLVLTLALSWFAWRRVRETRCELALRIEAERRAEDSERRYRLLAREAIGIQEAERRRLAHELHDEMGQTLNAIKIEAVSLRRRAEAMGEGVVGGQPAAVPLPAASPPAVRDDAVMPASVAAELRRGASAIVELNDHVYATVRAMMGRLRPVALDELGLVAALEHCIDGWRPRLAGTSFEFGASDGLDRLPEPISITVYRLVQESLTNIARHAQATRVRVDVTREGGVVKLAVHDDGRGLVPGGGRGGLGLLGMQERVESVGGRFALASEPGGGTMITAEIPVTEDEDA</sequence>
<dbReference type="PROSITE" id="PS50109">
    <property type="entry name" value="HIS_KIN"/>
    <property type="match status" value="1"/>
</dbReference>
<evidence type="ECO:0000256" key="9">
    <source>
        <dbReference type="ARBA" id="ARBA00022723"/>
    </source>
</evidence>
<dbReference type="InterPro" id="IPR005467">
    <property type="entry name" value="His_kinase_dom"/>
</dbReference>
<keyword evidence="9" id="KW-0479">Metal-binding</keyword>
<dbReference type="PRINTS" id="PR00344">
    <property type="entry name" value="BCTRLSENSOR"/>
</dbReference>
<dbReference type="GO" id="GO:0051539">
    <property type="term" value="F:4 iron, 4 sulfur cluster binding"/>
    <property type="evidence" value="ECO:0007669"/>
    <property type="project" value="UniProtKB-KW"/>
</dbReference>
<evidence type="ECO:0000256" key="8">
    <source>
        <dbReference type="ARBA" id="ARBA00022679"/>
    </source>
</evidence>
<name>A0A8B6XCN3_9BURK</name>
<keyword evidence="17" id="KW-1185">Reference proteome</keyword>
<keyword evidence="12" id="KW-0902">Two-component regulatory system</keyword>
<evidence type="ECO:0000256" key="2">
    <source>
        <dbReference type="ARBA" id="ARBA00001966"/>
    </source>
</evidence>
<dbReference type="SMART" id="SM00387">
    <property type="entry name" value="HATPase_c"/>
    <property type="match status" value="1"/>
</dbReference>
<keyword evidence="10" id="KW-0418">Kinase</keyword>
<comment type="function">
    <text evidence="14">Member of the two-component regulatory system NreB/NreC involved in the control of dissimilatory nitrate/nitrite reduction in response to oxygen. NreB functions as a direct oxygen sensor histidine kinase which is autophosphorylated, in the absence of oxygen, probably at the conserved histidine residue, and transfers its phosphate group probably to a conserved aspartate residue of NreC. NreB/NreC activates the expression of the nitrate (narGHJI) and nitrite (nir) reductase operons, as well as the putative nitrate transporter gene narT.</text>
</comment>
<dbReference type="Pfam" id="PF07730">
    <property type="entry name" value="HisKA_3"/>
    <property type="match status" value="1"/>
</dbReference>
<evidence type="ECO:0000256" key="13">
    <source>
        <dbReference type="ARBA" id="ARBA00023014"/>
    </source>
</evidence>
<dbReference type="InterPro" id="IPR050482">
    <property type="entry name" value="Sensor_HK_TwoCompSys"/>
</dbReference>
<dbReference type="GO" id="GO:0046872">
    <property type="term" value="F:metal ion binding"/>
    <property type="evidence" value="ECO:0007669"/>
    <property type="project" value="UniProtKB-KW"/>
</dbReference>
<reference evidence="18" key="1">
    <citation type="journal article" date="2004" name="Biochemistry">
        <title>Crystal structure of the C-terminal domain of the two-component system transmitter protein nitrogen regulator II (NRII; NtrB), regulator of nitrogen assimilation in Escherichia coli.</title>
        <authorList>
            <person name="Song Y."/>
            <person name="Peisach D."/>
            <person name="Pioszak A.A."/>
            <person name="Xu Z."/>
            <person name="Ninfa A.J."/>
        </authorList>
    </citation>
    <scope>NUCLEOTIDE SEQUENCE</scope>
</reference>
<dbReference type="GO" id="GO:0016020">
    <property type="term" value="C:membrane"/>
    <property type="evidence" value="ECO:0007669"/>
    <property type="project" value="InterPro"/>
</dbReference>
<evidence type="ECO:0000256" key="7">
    <source>
        <dbReference type="ARBA" id="ARBA00022490"/>
    </source>
</evidence>
<dbReference type="GO" id="GO:0005737">
    <property type="term" value="C:cytoplasm"/>
    <property type="evidence" value="ECO:0007669"/>
    <property type="project" value="UniProtKB-SubCell"/>
</dbReference>
<proteinExistence type="predicted"/>
<dbReference type="GO" id="GO:0005524">
    <property type="term" value="F:ATP binding"/>
    <property type="evidence" value="ECO:0007669"/>
    <property type="project" value="UniProtKB-KW"/>
</dbReference>
<keyword evidence="18" id="KW-0547">Nucleotide-binding</keyword>
<organism evidence="17 18">
    <name type="scientific">Derxia gummosa DSM 723</name>
    <dbReference type="NCBI Taxonomy" id="1121388"/>
    <lineage>
        <taxon>Bacteria</taxon>
        <taxon>Pseudomonadati</taxon>
        <taxon>Pseudomonadota</taxon>
        <taxon>Betaproteobacteria</taxon>
        <taxon>Burkholderiales</taxon>
        <taxon>Alcaligenaceae</taxon>
        <taxon>Derxia</taxon>
    </lineage>
</organism>
<reference evidence="18" key="3">
    <citation type="journal article" date="2004" name="Chem. Biol.">
        <title>Structure-activity relationships in purine-based inhibitor binding to HSP90 isoforms.</title>
        <authorList>
            <person name="Wright L."/>
            <person name="Barril X."/>
            <person name="Dymock B."/>
            <person name="Sheridan L."/>
            <person name="Surgenor A."/>
            <person name="Beswick M."/>
            <person name="Drysdale M."/>
            <person name="Collier A."/>
            <person name="Massey A."/>
            <person name="Davies N."/>
            <person name="Fink A."/>
            <person name="Fromont C."/>
            <person name="Aherne W."/>
            <person name="Boxall K."/>
            <person name="Sharp S."/>
            <person name="Workman P."/>
            <person name="Hubbard R.E."/>
        </authorList>
    </citation>
    <scope>NUCLEOTIDE SEQUENCE</scope>
</reference>
<dbReference type="SUPFAM" id="SSF55874">
    <property type="entry name" value="ATPase domain of HSP90 chaperone/DNA topoisomerase II/histidine kinase"/>
    <property type="match status" value="1"/>
</dbReference>
<dbReference type="InterPro" id="IPR036890">
    <property type="entry name" value="HATPase_C_sf"/>
</dbReference>
<evidence type="ECO:0000313" key="18">
    <source>
        <dbReference type="RefSeq" id="WP_169732479.1"/>
    </source>
</evidence>
<dbReference type="Gene3D" id="3.30.565.10">
    <property type="entry name" value="Histidine kinase-like ATPase, C-terminal domain"/>
    <property type="match status" value="1"/>
</dbReference>
<evidence type="ECO:0000256" key="6">
    <source>
        <dbReference type="ARBA" id="ARBA00022485"/>
    </source>
</evidence>
<evidence type="ECO:0000256" key="3">
    <source>
        <dbReference type="ARBA" id="ARBA00004496"/>
    </source>
</evidence>
<evidence type="ECO:0000259" key="16">
    <source>
        <dbReference type="PROSITE" id="PS50109"/>
    </source>
</evidence>
<dbReference type="GO" id="GO:0000155">
    <property type="term" value="F:phosphorelay sensor kinase activity"/>
    <property type="evidence" value="ECO:0007669"/>
    <property type="project" value="InterPro"/>
</dbReference>
<dbReference type="EC" id="2.7.13.3" evidence="4"/>
<keyword evidence="13" id="KW-0411">Iron-sulfur</keyword>
<keyword evidence="8" id="KW-0808">Transferase</keyword>